<dbReference type="InterPro" id="IPR001647">
    <property type="entry name" value="HTH_TetR"/>
</dbReference>
<dbReference type="PRINTS" id="PR00455">
    <property type="entry name" value="HTHTETR"/>
</dbReference>
<dbReference type="Proteomes" id="UP001160499">
    <property type="component" value="Unassembled WGS sequence"/>
</dbReference>
<evidence type="ECO:0000256" key="1">
    <source>
        <dbReference type="ARBA" id="ARBA00022491"/>
    </source>
</evidence>
<sequence length="218" mass="23858">MNVRFTLDGMARVSQEHLDARRRQILDGAARCFARNGFHATSMQDVLKEVDLSAGAVYRYFSGKDELIAAIAAEVLGEVRAAFGEVTRQSPPPPLDELVGSVLGRMLGIWSSLTVDGQPGFPRLIMQVWAEVARNEELAAITRNGYEALQAGWVQVVREYQESGVMRPDIPAEHVTRTVIATVQGFIAQQSLFGPAPVEVLQDGLRALMSMSDTRTAS</sequence>
<dbReference type="Pfam" id="PF00440">
    <property type="entry name" value="TetR_N"/>
    <property type="match status" value="1"/>
</dbReference>
<keyword evidence="2" id="KW-0805">Transcription regulation</keyword>
<dbReference type="InterPro" id="IPR039538">
    <property type="entry name" value="BetI_C"/>
</dbReference>
<dbReference type="PANTHER" id="PTHR30055:SF229">
    <property type="entry name" value="HTH-TYPE TRANSCRIPTIONAL REPRESSOR RV1474C"/>
    <property type="match status" value="1"/>
</dbReference>
<dbReference type="InterPro" id="IPR009057">
    <property type="entry name" value="Homeodomain-like_sf"/>
</dbReference>
<dbReference type="SUPFAM" id="SSF46689">
    <property type="entry name" value="Homeodomain-like"/>
    <property type="match status" value="1"/>
</dbReference>
<keyword evidence="8" id="KW-1185">Reference proteome</keyword>
<dbReference type="Pfam" id="PF13977">
    <property type="entry name" value="TetR_C_6"/>
    <property type="match status" value="1"/>
</dbReference>
<feature type="domain" description="HTH tetR-type" evidence="6">
    <location>
        <begin position="19"/>
        <end position="79"/>
    </location>
</feature>
<gene>
    <name evidence="7" type="ORF">M2283_005509</name>
</gene>
<evidence type="ECO:0000313" key="8">
    <source>
        <dbReference type="Proteomes" id="UP001160499"/>
    </source>
</evidence>
<dbReference type="InterPro" id="IPR036271">
    <property type="entry name" value="Tet_transcr_reg_TetR-rel_C_sf"/>
</dbReference>
<dbReference type="Gene3D" id="1.10.357.10">
    <property type="entry name" value="Tetracycline Repressor, domain 2"/>
    <property type="match status" value="1"/>
</dbReference>
<evidence type="ECO:0000256" key="4">
    <source>
        <dbReference type="ARBA" id="ARBA00023163"/>
    </source>
</evidence>
<accession>A0ABT6LPE1</accession>
<proteinExistence type="predicted"/>
<dbReference type="PROSITE" id="PS01081">
    <property type="entry name" value="HTH_TETR_1"/>
    <property type="match status" value="1"/>
</dbReference>
<evidence type="ECO:0000256" key="2">
    <source>
        <dbReference type="ARBA" id="ARBA00023015"/>
    </source>
</evidence>
<keyword evidence="4" id="KW-0804">Transcription</keyword>
<evidence type="ECO:0000313" key="7">
    <source>
        <dbReference type="EMBL" id="MDH6218177.1"/>
    </source>
</evidence>
<keyword evidence="1" id="KW-0678">Repressor</keyword>
<keyword evidence="3 5" id="KW-0238">DNA-binding</keyword>
<feature type="DNA-binding region" description="H-T-H motif" evidence="5">
    <location>
        <begin position="42"/>
        <end position="61"/>
    </location>
</feature>
<organism evidence="7 8">
    <name type="scientific">Streptomyces pseudovenezuelae</name>
    <dbReference type="NCBI Taxonomy" id="67350"/>
    <lineage>
        <taxon>Bacteria</taxon>
        <taxon>Bacillati</taxon>
        <taxon>Actinomycetota</taxon>
        <taxon>Actinomycetes</taxon>
        <taxon>Kitasatosporales</taxon>
        <taxon>Streptomycetaceae</taxon>
        <taxon>Streptomyces</taxon>
        <taxon>Streptomyces aurantiacus group</taxon>
    </lineage>
</organism>
<reference evidence="7 8" key="1">
    <citation type="submission" date="2023-04" db="EMBL/GenBank/DDBJ databases">
        <title>Forest soil microbial communities from Buena Vista Peninsula, Colon Province, Panama.</title>
        <authorList>
            <person name="Bouskill N."/>
        </authorList>
    </citation>
    <scope>NUCLEOTIDE SEQUENCE [LARGE SCALE GENOMIC DNA]</scope>
    <source>
        <strain evidence="7 8">GGS1</strain>
    </source>
</reference>
<evidence type="ECO:0000256" key="5">
    <source>
        <dbReference type="PROSITE-ProRule" id="PRU00335"/>
    </source>
</evidence>
<dbReference type="InterPro" id="IPR023772">
    <property type="entry name" value="DNA-bd_HTH_TetR-type_CS"/>
</dbReference>
<dbReference type="PROSITE" id="PS50977">
    <property type="entry name" value="HTH_TETR_2"/>
    <property type="match status" value="1"/>
</dbReference>
<dbReference type="SUPFAM" id="SSF48498">
    <property type="entry name" value="Tetracyclin repressor-like, C-terminal domain"/>
    <property type="match status" value="1"/>
</dbReference>
<name>A0ABT6LPE1_9ACTN</name>
<evidence type="ECO:0000256" key="3">
    <source>
        <dbReference type="ARBA" id="ARBA00023125"/>
    </source>
</evidence>
<dbReference type="EMBL" id="JARXVH010000008">
    <property type="protein sequence ID" value="MDH6218177.1"/>
    <property type="molecule type" value="Genomic_DNA"/>
</dbReference>
<comment type="caution">
    <text evidence="7">The sequence shown here is derived from an EMBL/GenBank/DDBJ whole genome shotgun (WGS) entry which is preliminary data.</text>
</comment>
<protein>
    <submittedName>
        <fullName evidence="7">AcrR family transcriptional regulator</fullName>
    </submittedName>
</protein>
<dbReference type="InterPro" id="IPR050109">
    <property type="entry name" value="HTH-type_TetR-like_transc_reg"/>
</dbReference>
<evidence type="ECO:0000259" key="6">
    <source>
        <dbReference type="PROSITE" id="PS50977"/>
    </source>
</evidence>
<dbReference type="PANTHER" id="PTHR30055">
    <property type="entry name" value="HTH-TYPE TRANSCRIPTIONAL REGULATOR RUTR"/>
    <property type="match status" value="1"/>
</dbReference>